<evidence type="ECO:0000313" key="2">
    <source>
        <dbReference type="Proteomes" id="UP000257136"/>
    </source>
</evidence>
<reference evidence="1 2" key="1">
    <citation type="submission" date="2018-08" db="EMBL/GenBank/DDBJ databases">
        <title>Genomic Encyclopedia of Archaeal and Bacterial Type Strains, Phase II (KMG-II): from individual species to whole genera.</title>
        <authorList>
            <person name="Goeker M."/>
        </authorList>
    </citation>
    <scope>NUCLEOTIDE SEQUENCE [LARGE SCALE GENOMIC DNA]</scope>
    <source>
        <strain evidence="1 2">DSM 100880</strain>
    </source>
</reference>
<name>A0A3E0DXQ7_9FLAO</name>
<gene>
    <name evidence="1" type="ORF">C8P67_1273</name>
</gene>
<dbReference type="Gene3D" id="2.180.10.10">
    <property type="entry name" value="RHS repeat-associated core"/>
    <property type="match status" value="1"/>
</dbReference>
<evidence type="ECO:0000313" key="1">
    <source>
        <dbReference type="EMBL" id="REG90243.1"/>
    </source>
</evidence>
<protein>
    <recommendedName>
        <fullName evidence="3">YD repeat-containing protein</fullName>
    </recommendedName>
</protein>
<dbReference type="RefSeq" id="WP_115815251.1">
    <property type="nucleotide sequence ID" value="NZ_QUNI01000027.1"/>
</dbReference>
<dbReference type="AlphaFoldDB" id="A0A3E0DXQ7"/>
<accession>A0A3E0DXQ7</accession>
<dbReference type="OrthoDB" id="1046747at2"/>
<evidence type="ECO:0008006" key="3">
    <source>
        <dbReference type="Google" id="ProtNLM"/>
    </source>
</evidence>
<keyword evidence="2" id="KW-1185">Reference proteome</keyword>
<dbReference type="EMBL" id="QUNI01000027">
    <property type="protein sequence ID" value="REG90243.1"/>
    <property type="molecule type" value="Genomic_DNA"/>
</dbReference>
<dbReference type="Proteomes" id="UP000257136">
    <property type="component" value="Unassembled WGS sequence"/>
</dbReference>
<organism evidence="1 2">
    <name type="scientific">Flavobacterium aquicola</name>
    <dbReference type="NCBI Taxonomy" id="1682742"/>
    <lineage>
        <taxon>Bacteria</taxon>
        <taxon>Pseudomonadati</taxon>
        <taxon>Bacteroidota</taxon>
        <taxon>Flavobacteriia</taxon>
        <taxon>Flavobacteriales</taxon>
        <taxon>Flavobacteriaceae</taxon>
        <taxon>Flavobacterium</taxon>
    </lineage>
</organism>
<sequence>MKNSKIIFFILFIFSNFQICFGQENPKEELKNLATLNLKGKVKTIIEKSFNAKKNGVNYIKTFEGWQSSWQKNNEQKFDVNGNLIDKTYFENSKPIRNDFFKYENNKITETNTLYANRFFTYDEFGKIKSEKFIDKKPKKITTGKENIPIKKETHIEYFYSENSKLIQKIESNLSGNQVSVQNFKYDQNNNLIYQELKYSSRKEWYDYHYNNDNLLFKIEWKDDKFGLLEETFITYNNHEKKTENWTNYFEGEKEGSIEYNYEKGNEIQTKEFDADGNLENAEKISYTYDKFGNWINKTITLKSKAYIIERQILYY</sequence>
<comment type="caution">
    <text evidence="1">The sequence shown here is derived from an EMBL/GenBank/DDBJ whole genome shotgun (WGS) entry which is preliminary data.</text>
</comment>
<proteinExistence type="predicted"/>